<accession>A0ABD2A7R4</accession>
<evidence type="ECO:0000313" key="1">
    <source>
        <dbReference type="EMBL" id="KAL2716621.1"/>
    </source>
</evidence>
<sequence length="115" mass="12609">MCHVRLISLQESSVDNNIILCLDVREMTNPFNAIHSAVPMELNEIGCSGVESYNNCIIVEIFVCSSENHSRTEGTKNEGSQTEVLYVQPGSDYQIYRPAASGIARASNVTLDEGI</sequence>
<comment type="caution">
    <text evidence="1">The sequence shown here is derived from an EMBL/GenBank/DDBJ whole genome shotgun (WGS) entry which is preliminary data.</text>
</comment>
<keyword evidence="2" id="KW-1185">Reference proteome</keyword>
<evidence type="ECO:0000313" key="2">
    <source>
        <dbReference type="Proteomes" id="UP001607302"/>
    </source>
</evidence>
<dbReference type="Proteomes" id="UP001607302">
    <property type="component" value="Unassembled WGS sequence"/>
</dbReference>
<gene>
    <name evidence="1" type="ORF">V1478_014297</name>
</gene>
<proteinExistence type="predicted"/>
<reference evidence="1 2" key="1">
    <citation type="journal article" date="2024" name="Ann. Entomol. Soc. Am.">
        <title>Genomic analyses of the southern and eastern yellowjacket wasps (Hymenoptera: Vespidae) reveal evolutionary signatures of social life.</title>
        <authorList>
            <person name="Catto M.A."/>
            <person name="Caine P.B."/>
            <person name="Orr S.E."/>
            <person name="Hunt B.G."/>
            <person name="Goodisman M.A.D."/>
        </authorList>
    </citation>
    <scope>NUCLEOTIDE SEQUENCE [LARGE SCALE GENOMIC DNA]</scope>
    <source>
        <strain evidence="1">233</strain>
        <tissue evidence="1">Head and thorax</tissue>
    </source>
</reference>
<protein>
    <submittedName>
        <fullName evidence="1">Uncharacterized protein</fullName>
    </submittedName>
</protein>
<dbReference type="AlphaFoldDB" id="A0ABD2A7R4"/>
<dbReference type="EMBL" id="JAUDFV010000154">
    <property type="protein sequence ID" value="KAL2716621.1"/>
    <property type="molecule type" value="Genomic_DNA"/>
</dbReference>
<organism evidence="1 2">
    <name type="scientific">Vespula squamosa</name>
    <name type="common">Southern yellow jacket</name>
    <name type="synonym">Wasp</name>
    <dbReference type="NCBI Taxonomy" id="30214"/>
    <lineage>
        <taxon>Eukaryota</taxon>
        <taxon>Metazoa</taxon>
        <taxon>Ecdysozoa</taxon>
        <taxon>Arthropoda</taxon>
        <taxon>Hexapoda</taxon>
        <taxon>Insecta</taxon>
        <taxon>Pterygota</taxon>
        <taxon>Neoptera</taxon>
        <taxon>Endopterygota</taxon>
        <taxon>Hymenoptera</taxon>
        <taxon>Apocrita</taxon>
        <taxon>Aculeata</taxon>
        <taxon>Vespoidea</taxon>
        <taxon>Vespidae</taxon>
        <taxon>Vespinae</taxon>
        <taxon>Vespula</taxon>
    </lineage>
</organism>
<name>A0ABD2A7R4_VESSQ</name>